<keyword evidence="2" id="KW-1185">Reference proteome</keyword>
<sequence length="136" mass="15468">MTGLCAFYNFFLYDQEHQVLVLKNEQGEVNSESLQLPKGKADTVVKGITTALDVADTTSVNTRKRNSIVIQFAQKGLKELQFIGCQYHILDILHVVMENELEEKSQLPILNITRNSRLISTMVKKRLLNQQDGKMT</sequence>
<evidence type="ECO:0000313" key="1">
    <source>
        <dbReference type="EMBL" id="CAI9720429.1"/>
    </source>
</evidence>
<reference evidence="1" key="1">
    <citation type="submission" date="2023-08" db="EMBL/GenBank/DDBJ databases">
        <authorList>
            <person name="Alioto T."/>
            <person name="Alioto T."/>
            <person name="Gomez Garrido J."/>
        </authorList>
    </citation>
    <scope>NUCLEOTIDE SEQUENCE</scope>
</reference>
<accession>A0AA36AQT1</accession>
<proteinExistence type="predicted"/>
<gene>
    <name evidence="1" type="ORF">OCTVUL_1B003323</name>
</gene>
<name>A0AA36AQT1_OCTVU</name>
<evidence type="ECO:0000313" key="2">
    <source>
        <dbReference type="Proteomes" id="UP001162480"/>
    </source>
</evidence>
<organism evidence="1 2">
    <name type="scientific">Octopus vulgaris</name>
    <name type="common">Common octopus</name>
    <dbReference type="NCBI Taxonomy" id="6645"/>
    <lineage>
        <taxon>Eukaryota</taxon>
        <taxon>Metazoa</taxon>
        <taxon>Spiralia</taxon>
        <taxon>Lophotrochozoa</taxon>
        <taxon>Mollusca</taxon>
        <taxon>Cephalopoda</taxon>
        <taxon>Coleoidea</taxon>
        <taxon>Octopodiformes</taxon>
        <taxon>Octopoda</taxon>
        <taxon>Incirrata</taxon>
        <taxon>Octopodidae</taxon>
        <taxon>Octopus</taxon>
    </lineage>
</organism>
<dbReference type="AlphaFoldDB" id="A0AA36AQT1"/>
<dbReference type="Proteomes" id="UP001162480">
    <property type="component" value="Chromosome 3"/>
</dbReference>
<protein>
    <submittedName>
        <fullName evidence="1">Uncharacterized protein</fullName>
    </submittedName>
</protein>
<dbReference type="EMBL" id="OX597816">
    <property type="protein sequence ID" value="CAI9720429.1"/>
    <property type="molecule type" value="Genomic_DNA"/>
</dbReference>